<dbReference type="Proteomes" id="UP000799429">
    <property type="component" value="Unassembled WGS sequence"/>
</dbReference>
<dbReference type="OrthoDB" id="4127862at2759"/>
<comment type="caution">
    <text evidence="1">The sequence shown here is derived from an EMBL/GenBank/DDBJ whole genome shotgun (WGS) entry which is preliminary data.</text>
</comment>
<dbReference type="EMBL" id="MU006098">
    <property type="protein sequence ID" value="KAF2837830.1"/>
    <property type="molecule type" value="Genomic_DNA"/>
</dbReference>
<reference evidence="1" key="1">
    <citation type="journal article" date="2020" name="Stud. Mycol.">
        <title>101 Dothideomycetes genomes: a test case for predicting lifestyles and emergence of pathogens.</title>
        <authorList>
            <person name="Haridas S."/>
            <person name="Albert R."/>
            <person name="Binder M."/>
            <person name="Bloem J."/>
            <person name="Labutti K."/>
            <person name="Salamov A."/>
            <person name="Andreopoulos B."/>
            <person name="Baker S."/>
            <person name="Barry K."/>
            <person name="Bills G."/>
            <person name="Bluhm B."/>
            <person name="Cannon C."/>
            <person name="Castanera R."/>
            <person name="Culley D."/>
            <person name="Daum C."/>
            <person name="Ezra D."/>
            <person name="Gonzalez J."/>
            <person name="Henrissat B."/>
            <person name="Kuo A."/>
            <person name="Liang C."/>
            <person name="Lipzen A."/>
            <person name="Lutzoni F."/>
            <person name="Magnuson J."/>
            <person name="Mondo S."/>
            <person name="Nolan M."/>
            <person name="Ohm R."/>
            <person name="Pangilinan J."/>
            <person name="Park H.-J."/>
            <person name="Ramirez L."/>
            <person name="Alfaro M."/>
            <person name="Sun H."/>
            <person name="Tritt A."/>
            <person name="Yoshinaga Y."/>
            <person name="Zwiers L.-H."/>
            <person name="Turgeon B."/>
            <person name="Goodwin S."/>
            <person name="Spatafora J."/>
            <person name="Crous P."/>
            <person name="Grigoriev I."/>
        </authorList>
    </citation>
    <scope>NUCLEOTIDE SEQUENCE</scope>
    <source>
        <strain evidence="1">CBS 101060</strain>
    </source>
</reference>
<accession>A0A9P4S9T2</accession>
<gene>
    <name evidence="1" type="ORF">M501DRAFT_1032480</name>
</gene>
<proteinExistence type="predicted"/>
<evidence type="ECO:0000313" key="1">
    <source>
        <dbReference type="EMBL" id="KAF2837830.1"/>
    </source>
</evidence>
<sequence length="263" mass="30555">MDWAHQTGFHSFSQYQDQNLERLARDYEENVSKTLKPLSVKIVSPYVTGLRAKIVDLNSKISQLSSEKGALVDELQKQRDAVLYDHNQMAIKIMQSRAKVQPDVSPRQNGQRPPPLGQALAELIYGYEMLRKELDAMRQRNHELEEQSLQRQWADHADTMVAAPGQTVKAEDLYSLRNLIRSKYALDIEIWSLRDVHARNQYIVDEKKMKSEAALMEIRQALDVWGNEDSGWTDEELPFVEEIYRRLMSIPLGQYKQPARRSR</sequence>
<keyword evidence="2" id="KW-1185">Reference proteome</keyword>
<organism evidence="1 2">
    <name type="scientific">Patellaria atrata CBS 101060</name>
    <dbReference type="NCBI Taxonomy" id="1346257"/>
    <lineage>
        <taxon>Eukaryota</taxon>
        <taxon>Fungi</taxon>
        <taxon>Dikarya</taxon>
        <taxon>Ascomycota</taxon>
        <taxon>Pezizomycotina</taxon>
        <taxon>Dothideomycetes</taxon>
        <taxon>Dothideomycetes incertae sedis</taxon>
        <taxon>Patellariales</taxon>
        <taxon>Patellariaceae</taxon>
        <taxon>Patellaria</taxon>
    </lineage>
</organism>
<name>A0A9P4S9T2_9PEZI</name>
<evidence type="ECO:0000313" key="2">
    <source>
        <dbReference type="Proteomes" id="UP000799429"/>
    </source>
</evidence>
<protein>
    <submittedName>
        <fullName evidence="1">Uncharacterized protein</fullName>
    </submittedName>
</protein>
<dbReference type="AlphaFoldDB" id="A0A9P4S9T2"/>